<evidence type="ECO:0000259" key="2">
    <source>
        <dbReference type="Pfam" id="PF07179"/>
    </source>
</evidence>
<gene>
    <name evidence="3" type="ORF">H0485_04890</name>
</gene>
<feature type="region of interest" description="Disordered" evidence="1">
    <location>
        <begin position="236"/>
        <end position="262"/>
    </location>
</feature>
<sequence>MTPLDMAHAAVSADPEDDAARLRFYERLADGELYLLLAREAQGETLEPKIFELETGPMVLVFDLEERLSGFTGGVAPWAALPGRVIAGLLKGQGIGLGVNLGCAPSEMLLPPEAMDWLAETLDAAPEETLARPEAFLPAAAPAALTDGLKAKLALMPGLASAALLAGVKYHGGRQGHILAFIGARAAAEPALAAAAREALVFSGIEAGEIDVAFLAPEDPALPALARVATRFDLPQPAAPEATAPRQPVAPGSDPAKPPRLR</sequence>
<comment type="caution">
    <text evidence="3">The sequence shown here is derived from an EMBL/GenBank/DDBJ whole genome shotgun (WGS) entry which is preliminary data.</text>
</comment>
<keyword evidence="4" id="KW-1185">Reference proteome</keyword>
<evidence type="ECO:0000313" key="3">
    <source>
        <dbReference type="EMBL" id="MCB5409343.1"/>
    </source>
</evidence>
<name>A0ABS8CIW8_9RHOB</name>
<evidence type="ECO:0000256" key="1">
    <source>
        <dbReference type="SAM" id="MobiDB-lite"/>
    </source>
</evidence>
<dbReference type="Proteomes" id="UP001198571">
    <property type="component" value="Unassembled WGS sequence"/>
</dbReference>
<feature type="domain" description="SseB protein N-terminal" evidence="2">
    <location>
        <begin position="10"/>
        <end position="115"/>
    </location>
</feature>
<dbReference type="InterPro" id="IPR009839">
    <property type="entry name" value="SseB_N"/>
</dbReference>
<organism evidence="3 4">
    <name type="scientific">Pseudogemmobacter faecipullorum</name>
    <dbReference type="NCBI Taxonomy" id="2755041"/>
    <lineage>
        <taxon>Bacteria</taxon>
        <taxon>Pseudomonadati</taxon>
        <taxon>Pseudomonadota</taxon>
        <taxon>Alphaproteobacteria</taxon>
        <taxon>Rhodobacterales</taxon>
        <taxon>Paracoccaceae</taxon>
        <taxon>Pseudogemmobacter</taxon>
    </lineage>
</organism>
<evidence type="ECO:0000313" key="4">
    <source>
        <dbReference type="Proteomes" id="UP001198571"/>
    </source>
</evidence>
<dbReference type="EMBL" id="JACDXX010000003">
    <property type="protein sequence ID" value="MCB5409343.1"/>
    <property type="molecule type" value="Genomic_DNA"/>
</dbReference>
<dbReference type="Pfam" id="PF07179">
    <property type="entry name" value="SseB"/>
    <property type="match status" value="1"/>
</dbReference>
<reference evidence="3 4" key="1">
    <citation type="submission" date="2020-07" db="EMBL/GenBank/DDBJ databases">
        <title>Pseudogemmobacter sp. nov., isolated from poultry manure in Taiwan.</title>
        <authorList>
            <person name="Lin S.-Y."/>
            <person name="Tang Y.-S."/>
            <person name="Young C.-C."/>
        </authorList>
    </citation>
    <scope>NUCLEOTIDE SEQUENCE [LARGE SCALE GENOMIC DNA]</scope>
    <source>
        <strain evidence="3 4">CC-YST710</strain>
    </source>
</reference>
<accession>A0ABS8CIW8</accession>
<proteinExistence type="predicted"/>
<protein>
    <submittedName>
        <fullName evidence="3">SseB family protein</fullName>
    </submittedName>
</protein>